<evidence type="ECO:0000259" key="4">
    <source>
        <dbReference type="PROSITE" id="PS50102"/>
    </source>
</evidence>
<dbReference type="InterPro" id="IPR000504">
    <property type="entry name" value="RRM_dom"/>
</dbReference>
<protein>
    <recommendedName>
        <fullName evidence="4">RRM domain-containing protein</fullName>
    </recommendedName>
</protein>
<dbReference type="CDD" id="cd00590">
    <property type="entry name" value="RRM_SF"/>
    <property type="match status" value="1"/>
</dbReference>
<evidence type="ECO:0000313" key="6">
    <source>
        <dbReference type="Proteomes" id="UP001515480"/>
    </source>
</evidence>
<dbReference type="PANTHER" id="PTHR48025">
    <property type="entry name" value="OS02G0815200 PROTEIN"/>
    <property type="match status" value="1"/>
</dbReference>
<dbReference type="AlphaFoldDB" id="A0AB34IDI4"/>
<dbReference type="PROSITE" id="PS50102">
    <property type="entry name" value="RRM"/>
    <property type="match status" value="1"/>
</dbReference>
<feature type="compositionally biased region" description="Gly residues" evidence="3">
    <location>
        <begin position="75"/>
        <end position="85"/>
    </location>
</feature>
<evidence type="ECO:0000256" key="1">
    <source>
        <dbReference type="ARBA" id="ARBA00022884"/>
    </source>
</evidence>
<dbReference type="InterPro" id="IPR050502">
    <property type="entry name" value="Euk_RNA-bind_prot"/>
</dbReference>
<feature type="domain" description="RRM" evidence="4">
    <location>
        <begin position="91"/>
        <end position="168"/>
    </location>
</feature>
<comment type="caution">
    <text evidence="5">The sequence shown here is derived from an EMBL/GenBank/DDBJ whole genome shotgun (WGS) entry which is preliminary data.</text>
</comment>
<dbReference type="InterPro" id="IPR012677">
    <property type="entry name" value="Nucleotide-bd_a/b_plait_sf"/>
</dbReference>
<dbReference type="InterPro" id="IPR035979">
    <property type="entry name" value="RBD_domain_sf"/>
</dbReference>
<reference evidence="5 6" key="1">
    <citation type="journal article" date="2024" name="Science">
        <title>Giant polyketide synthase enzymes in the biosynthesis of giant marine polyether toxins.</title>
        <authorList>
            <person name="Fallon T.R."/>
            <person name="Shende V.V."/>
            <person name="Wierzbicki I.H."/>
            <person name="Pendleton A.L."/>
            <person name="Watervoot N.F."/>
            <person name="Auber R.P."/>
            <person name="Gonzalez D.J."/>
            <person name="Wisecaver J.H."/>
            <person name="Moore B.S."/>
        </authorList>
    </citation>
    <scope>NUCLEOTIDE SEQUENCE [LARGE SCALE GENOMIC DNA]</scope>
    <source>
        <strain evidence="5 6">12B1</strain>
    </source>
</reference>
<name>A0AB34IDI4_PRYPA</name>
<gene>
    <name evidence="5" type="ORF">AB1Y20_014261</name>
</gene>
<evidence type="ECO:0000256" key="2">
    <source>
        <dbReference type="PROSITE-ProRule" id="PRU00176"/>
    </source>
</evidence>
<dbReference type="GO" id="GO:0003729">
    <property type="term" value="F:mRNA binding"/>
    <property type="evidence" value="ECO:0007669"/>
    <property type="project" value="TreeGrafter"/>
</dbReference>
<dbReference type="PANTHER" id="PTHR48025:SF1">
    <property type="entry name" value="RRM DOMAIN-CONTAINING PROTEIN"/>
    <property type="match status" value="1"/>
</dbReference>
<keyword evidence="6" id="KW-1185">Reference proteome</keyword>
<dbReference type="SUPFAM" id="SSF54928">
    <property type="entry name" value="RNA-binding domain, RBD"/>
    <property type="match status" value="1"/>
</dbReference>
<feature type="compositionally biased region" description="Basic and acidic residues" evidence="3">
    <location>
        <begin position="10"/>
        <end position="19"/>
    </location>
</feature>
<feature type="compositionally biased region" description="Basic and acidic residues" evidence="3">
    <location>
        <begin position="50"/>
        <end position="65"/>
    </location>
</feature>
<feature type="region of interest" description="Disordered" evidence="3">
    <location>
        <begin position="1"/>
        <end position="85"/>
    </location>
</feature>
<dbReference type="EMBL" id="JBGBPQ010000028">
    <property type="protein sequence ID" value="KAL1496661.1"/>
    <property type="molecule type" value="Genomic_DNA"/>
</dbReference>
<feature type="region of interest" description="Disordered" evidence="3">
    <location>
        <begin position="163"/>
        <end position="231"/>
    </location>
</feature>
<evidence type="ECO:0000313" key="5">
    <source>
        <dbReference type="EMBL" id="KAL1496661.1"/>
    </source>
</evidence>
<accession>A0AB34IDI4</accession>
<feature type="compositionally biased region" description="Pro residues" evidence="3">
    <location>
        <begin position="221"/>
        <end position="231"/>
    </location>
</feature>
<dbReference type="Proteomes" id="UP001515480">
    <property type="component" value="Unassembled WGS sequence"/>
</dbReference>
<dbReference type="Pfam" id="PF00076">
    <property type="entry name" value="RRM_1"/>
    <property type="match status" value="1"/>
</dbReference>
<feature type="compositionally biased region" description="Gly residues" evidence="3">
    <location>
        <begin position="177"/>
        <end position="189"/>
    </location>
</feature>
<sequence length="231" mass="23552">MSKLSLSLDDLIKSDREGGSKSGRGAGAGGAVRSGRGRPRAAPYSRKGGAARDEAAPEGTLERRGRGTFQYGKGAAKGGGGGGGGGGGKDVSLYVGNLAFSVTWQQLKEHLASAGDVRRVDVATRADGRSRGFAIVQFATAAEARNAIRLYNETELEGRLLTVRGDDGSSQVHGGKRGGGGGGGGGGRGGLDEPDDGYSHSGRTGRNGWVKPEGGEFVDDGPPPEPRSMLR</sequence>
<proteinExistence type="predicted"/>
<dbReference type="SMART" id="SM00360">
    <property type="entry name" value="RRM"/>
    <property type="match status" value="1"/>
</dbReference>
<keyword evidence="1 2" id="KW-0694">RNA-binding</keyword>
<dbReference type="Gene3D" id="3.30.70.330">
    <property type="match status" value="1"/>
</dbReference>
<evidence type="ECO:0000256" key="3">
    <source>
        <dbReference type="SAM" id="MobiDB-lite"/>
    </source>
</evidence>
<feature type="compositionally biased region" description="Gly residues" evidence="3">
    <location>
        <begin position="20"/>
        <end position="32"/>
    </location>
</feature>
<organism evidence="5 6">
    <name type="scientific">Prymnesium parvum</name>
    <name type="common">Toxic golden alga</name>
    <dbReference type="NCBI Taxonomy" id="97485"/>
    <lineage>
        <taxon>Eukaryota</taxon>
        <taxon>Haptista</taxon>
        <taxon>Haptophyta</taxon>
        <taxon>Prymnesiophyceae</taxon>
        <taxon>Prymnesiales</taxon>
        <taxon>Prymnesiaceae</taxon>
        <taxon>Prymnesium</taxon>
    </lineage>
</organism>